<dbReference type="FunFam" id="2.60.40.10:FF:002024">
    <property type="entry name" value="Sperm-specific class P protein 19"/>
    <property type="match status" value="1"/>
</dbReference>
<organism evidence="2 3">
    <name type="scientific">Caenorhabditis japonica</name>
    <dbReference type="NCBI Taxonomy" id="281687"/>
    <lineage>
        <taxon>Eukaryota</taxon>
        <taxon>Metazoa</taxon>
        <taxon>Ecdysozoa</taxon>
        <taxon>Nematoda</taxon>
        <taxon>Chromadorea</taxon>
        <taxon>Rhabditida</taxon>
        <taxon>Rhabditina</taxon>
        <taxon>Rhabditomorpha</taxon>
        <taxon>Rhabditoidea</taxon>
        <taxon>Rhabditidae</taxon>
        <taxon>Peloderinae</taxon>
        <taxon>Caenorhabditis</taxon>
    </lineage>
</organism>
<dbReference type="InterPro" id="IPR051774">
    <property type="entry name" value="Sperm-specific_class_P"/>
</dbReference>
<evidence type="ECO:0000313" key="2">
    <source>
        <dbReference type="EnsemblMetazoa" id="CJA01541.1"/>
    </source>
</evidence>
<keyword evidence="3" id="KW-1185">Reference proteome</keyword>
<feature type="domain" description="MSP" evidence="1">
    <location>
        <begin position="2"/>
        <end position="109"/>
    </location>
</feature>
<evidence type="ECO:0000259" key="1">
    <source>
        <dbReference type="PROSITE" id="PS50202"/>
    </source>
</evidence>
<name>A0A8R1DG61_CAEJA</name>
<dbReference type="Gene3D" id="2.60.40.10">
    <property type="entry name" value="Immunoglobulins"/>
    <property type="match status" value="1"/>
</dbReference>
<reference evidence="3" key="1">
    <citation type="submission" date="2010-08" db="EMBL/GenBank/DDBJ databases">
        <authorList>
            <consortium name="Caenorhabditis japonica Sequencing Consortium"/>
            <person name="Wilson R.K."/>
        </authorList>
    </citation>
    <scope>NUCLEOTIDE SEQUENCE [LARGE SCALE GENOMIC DNA]</scope>
    <source>
        <strain evidence="3">DF5081</strain>
    </source>
</reference>
<dbReference type="InterPro" id="IPR013783">
    <property type="entry name" value="Ig-like_fold"/>
</dbReference>
<dbReference type="InterPro" id="IPR008962">
    <property type="entry name" value="PapD-like_sf"/>
</dbReference>
<sequence>MSLCADPPACNLPATGGTSNHKLITGGTERLIFKIKSSNNTDYRITPVFGYVEPGVPRDIVIARTQGPPKEDKLAIQFTLAPADAHDPQAAFANLSPIGIITIPMNAFC</sequence>
<dbReference type="InterPro" id="IPR000535">
    <property type="entry name" value="MSP_dom"/>
</dbReference>
<accession>A0A8R1DG61</accession>
<proteinExistence type="predicted"/>
<evidence type="ECO:0000313" key="3">
    <source>
        <dbReference type="Proteomes" id="UP000005237"/>
    </source>
</evidence>
<dbReference type="PANTHER" id="PTHR22947">
    <property type="entry name" value="MAJOR SPERM PROTEIN"/>
    <property type="match status" value="1"/>
</dbReference>
<dbReference type="OMA" id="VEITHMS"/>
<dbReference type="SUPFAM" id="SSF49354">
    <property type="entry name" value="PapD-like"/>
    <property type="match status" value="1"/>
</dbReference>
<reference evidence="2" key="2">
    <citation type="submission" date="2022-06" db="UniProtKB">
        <authorList>
            <consortium name="EnsemblMetazoa"/>
        </authorList>
    </citation>
    <scope>IDENTIFICATION</scope>
    <source>
        <strain evidence="2">DF5081</strain>
    </source>
</reference>
<dbReference type="AlphaFoldDB" id="A0A8R1DG61"/>
<dbReference type="EnsemblMetazoa" id="CJA01541.1">
    <property type="protein sequence ID" value="CJA01541.1"/>
    <property type="gene ID" value="WBGene00120745"/>
</dbReference>
<dbReference type="PANTHER" id="PTHR22947:SF7">
    <property type="entry name" value="MSP DOMAIN-CONTAINING PROTEIN-RELATED"/>
    <property type="match status" value="1"/>
</dbReference>
<protein>
    <submittedName>
        <fullName evidence="2">MSP domain-containing protein</fullName>
    </submittedName>
</protein>
<dbReference type="PROSITE" id="PS50202">
    <property type="entry name" value="MSP"/>
    <property type="match status" value="1"/>
</dbReference>
<dbReference type="Pfam" id="PF00635">
    <property type="entry name" value="Motile_Sperm"/>
    <property type="match status" value="1"/>
</dbReference>
<dbReference type="Proteomes" id="UP000005237">
    <property type="component" value="Unassembled WGS sequence"/>
</dbReference>